<name>A0ABR9XFL1_9SPHI</name>
<dbReference type="PANTHER" id="PTHR30576:SF8">
    <property type="entry name" value="UNDECAPRENYL-PHOSPHATE GALACTOSE PHOSPHOTRANSFERASE"/>
    <property type="match status" value="1"/>
</dbReference>
<gene>
    <name evidence="4" type="ORF">IRJ18_05690</name>
</gene>
<evidence type="ECO:0000313" key="5">
    <source>
        <dbReference type="Proteomes" id="UP000632774"/>
    </source>
</evidence>
<dbReference type="PANTHER" id="PTHR30576">
    <property type="entry name" value="COLANIC BIOSYNTHESIS UDP-GLUCOSE LIPID CARRIER TRANSFERASE"/>
    <property type="match status" value="1"/>
</dbReference>
<dbReference type="RefSeq" id="WP_194105229.1">
    <property type="nucleotide sequence ID" value="NZ_JADFFM010000001.1"/>
</dbReference>
<comment type="similarity">
    <text evidence="1">Belongs to the bacterial sugar transferase family.</text>
</comment>
<evidence type="ECO:0000256" key="1">
    <source>
        <dbReference type="ARBA" id="ARBA00006464"/>
    </source>
</evidence>
<dbReference type="Proteomes" id="UP000632774">
    <property type="component" value="Unassembled WGS sequence"/>
</dbReference>
<keyword evidence="4" id="KW-0808">Transferase</keyword>
<dbReference type="Pfam" id="PF02397">
    <property type="entry name" value="Bac_transf"/>
    <property type="match status" value="1"/>
</dbReference>
<evidence type="ECO:0000259" key="3">
    <source>
        <dbReference type="Pfam" id="PF02397"/>
    </source>
</evidence>
<protein>
    <submittedName>
        <fullName evidence="4">Sugar transferase</fullName>
    </submittedName>
</protein>
<dbReference type="InterPro" id="IPR003362">
    <property type="entry name" value="Bact_transf"/>
</dbReference>
<accession>A0ABR9XFL1</accession>
<organism evidence="4 5">
    <name type="scientific">Mucilaginibacter boryungensis</name>
    <dbReference type="NCBI Taxonomy" id="768480"/>
    <lineage>
        <taxon>Bacteria</taxon>
        <taxon>Pseudomonadati</taxon>
        <taxon>Bacteroidota</taxon>
        <taxon>Sphingobacteriia</taxon>
        <taxon>Sphingobacteriales</taxon>
        <taxon>Sphingobacteriaceae</taxon>
        <taxon>Mucilaginibacter</taxon>
    </lineage>
</organism>
<keyword evidence="2" id="KW-0812">Transmembrane</keyword>
<keyword evidence="5" id="KW-1185">Reference proteome</keyword>
<keyword evidence="2" id="KW-1133">Transmembrane helix</keyword>
<reference evidence="4 5" key="1">
    <citation type="submission" date="2020-10" db="EMBL/GenBank/DDBJ databases">
        <title>Mucilaginibacter mali sp. nov., isolated from rhizosphere soil of apple orchard.</title>
        <authorList>
            <person name="Lee J.-S."/>
            <person name="Kim H.S."/>
            <person name="Kim J.-S."/>
        </authorList>
    </citation>
    <scope>NUCLEOTIDE SEQUENCE [LARGE SCALE GENOMIC DNA]</scope>
    <source>
        <strain evidence="4 5">KCTC 23157</strain>
    </source>
</reference>
<keyword evidence="2" id="KW-0472">Membrane</keyword>
<evidence type="ECO:0000313" key="4">
    <source>
        <dbReference type="EMBL" id="MBE9665845.1"/>
    </source>
</evidence>
<feature type="domain" description="Bacterial sugar transferase" evidence="3">
    <location>
        <begin position="7"/>
        <end position="182"/>
    </location>
</feature>
<proteinExistence type="inferred from homology"/>
<evidence type="ECO:0000256" key="2">
    <source>
        <dbReference type="SAM" id="Phobius"/>
    </source>
</evidence>
<feature type="transmembrane region" description="Helical" evidence="2">
    <location>
        <begin position="12"/>
        <end position="36"/>
    </location>
</feature>
<sequence length="201" mass="22933">MYKCFFKRVTDLTLAIVGIVILFPILICTAICLLIGNKGNVFFLQARPGLNTKIFKIIKFKTMNDKRDGKGNLLSDAERLTPVGKLVRKLSLDELLQLINVIKGDMSLVGPRPLLPQYISLYNEFQLRRHNVKPGITGWAQINGRNTISWQQKFDLDVWYVENMSFWLDLKIIFYTFLKVLKSGDVNAGDNVTMDAFNGNN</sequence>
<comment type="caution">
    <text evidence="4">The sequence shown here is derived from an EMBL/GenBank/DDBJ whole genome shotgun (WGS) entry which is preliminary data.</text>
</comment>
<dbReference type="GO" id="GO:0016740">
    <property type="term" value="F:transferase activity"/>
    <property type="evidence" value="ECO:0007669"/>
    <property type="project" value="UniProtKB-KW"/>
</dbReference>
<dbReference type="EMBL" id="JADFFM010000001">
    <property type="protein sequence ID" value="MBE9665845.1"/>
    <property type="molecule type" value="Genomic_DNA"/>
</dbReference>